<comment type="caution">
    <text evidence="1">The sequence shown here is derived from an EMBL/GenBank/DDBJ whole genome shotgun (WGS) entry which is preliminary data.</text>
</comment>
<reference evidence="1" key="1">
    <citation type="submission" date="2020-08" db="EMBL/GenBank/DDBJ databases">
        <title>Multicomponent nature underlies the extraordinary mechanical properties of spider dragline silk.</title>
        <authorList>
            <person name="Kono N."/>
            <person name="Nakamura H."/>
            <person name="Mori M."/>
            <person name="Yoshida Y."/>
            <person name="Ohtoshi R."/>
            <person name="Malay A.D."/>
            <person name="Moran D.A.P."/>
            <person name="Tomita M."/>
            <person name="Numata K."/>
            <person name="Arakawa K."/>
        </authorList>
    </citation>
    <scope>NUCLEOTIDE SEQUENCE</scope>
</reference>
<evidence type="ECO:0000313" key="2">
    <source>
        <dbReference type="Proteomes" id="UP000887013"/>
    </source>
</evidence>
<proteinExistence type="predicted"/>
<keyword evidence="2" id="KW-1185">Reference proteome</keyword>
<accession>A0A8X6R217</accession>
<dbReference type="AlphaFoldDB" id="A0A8X6R217"/>
<name>A0A8X6R217_NEPPI</name>
<sequence>MLLNKACVGELLNISLRWSSASRVKQDSSLRTRLCHFAKNMGIVRLIVQYYQPVSPILTIRPLSKSSSCLKCLQMHRSGFIGRVAGELRNVGVQ</sequence>
<evidence type="ECO:0000313" key="1">
    <source>
        <dbReference type="EMBL" id="GFU44528.1"/>
    </source>
</evidence>
<dbReference type="Proteomes" id="UP000887013">
    <property type="component" value="Unassembled WGS sequence"/>
</dbReference>
<dbReference type="EMBL" id="BMAW01132706">
    <property type="protein sequence ID" value="GFU44528.1"/>
    <property type="molecule type" value="Genomic_DNA"/>
</dbReference>
<protein>
    <submittedName>
        <fullName evidence="1">Uncharacterized protein</fullName>
    </submittedName>
</protein>
<organism evidence="1 2">
    <name type="scientific">Nephila pilipes</name>
    <name type="common">Giant wood spider</name>
    <name type="synonym">Nephila maculata</name>
    <dbReference type="NCBI Taxonomy" id="299642"/>
    <lineage>
        <taxon>Eukaryota</taxon>
        <taxon>Metazoa</taxon>
        <taxon>Ecdysozoa</taxon>
        <taxon>Arthropoda</taxon>
        <taxon>Chelicerata</taxon>
        <taxon>Arachnida</taxon>
        <taxon>Araneae</taxon>
        <taxon>Araneomorphae</taxon>
        <taxon>Entelegynae</taxon>
        <taxon>Araneoidea</taxon>
        <taxon>Nephilidae</taxon>
        <taxon>Nephila</taxon>
    </lineage>
</organism>
<gene>
    <name evidence="1" type="ORF">NPIL_630161</name>
</gene>